<dbReference type="CDD" id="cd06782">
    <property type="entry name" value="cpPDZ_CPP-like"/>
    <property type="match status" value="1"/>
</dbReference>
<comment type="similarity">
    <text evidence="1 5">Belongs to the peptidase S41A family.</text>
</comment>
<feature type="chain" id="PRO_5046981684" evidence="7">
    <location>
        <begin position="20"/>
        <end position="690"/>
    </location>
</feature>
<keyword evidence="3 5" id="KW-0378">Hydrolase</keyword>
<dbReference type="PANTHER" id="PTHR32060:SF22">
    <property type="entry name" value="CARBOXYL-TERMINAL-PROCESSING PEPTIDASE 3, CHLOROPLASTIC"/>
    <property type="match status" value="1"/>
</dbReference>
<dbReference type="InterPro" id="IPR004447">
    <property type="entry name" value="Peptidase_S41A"/>
</dbReference>
<dbReference type="PANTHER" id="PTHR32060">
    <property type="entry name" value="TAIL-SPECIFIC PROTEASE"/>
    <property type="match status" value="1"/>
</dbReference>
<organism evidence="9 10">
    <name type="scientific">Rhodocytophaga aerolata</name>
    <dbReference type="NCBI Taxonomy" id="455078"/>
    <lineage>
        <taxon>Bacteria</taxon>
        <taxon>Pseudomonadati</taxon>
        <taxon>Bacteroidota</taxon>
        <taxon>Cytophagia</taxon>
        <taxon>Cytophagales</taxon>
        <taxon>Rhodocytophagaceae</taxon>
        <taxon>Rhodocytophaga</taxon>
    </lineage>
</organism>
<dbReference type="InterPro" id="IPR029045">
    <property type="entry name" value="ClpP/crotonase-like_dom_sf"/>
</dbReference>
<feature type="compositionally biased region" description="Basic and acidic residues" evidence="6">
    <location>
        <begin position="624"/>
        <end position="640"/>
    </location>
</feature>
<evidence type="ECO:0000256" key="5">
    <source>
        <dbReference type="RuleBase" id="RU004404"/>
    </source>
</evidence>
<keyword evidence="2 5" id="KW-0645">Protease</keyword>
<evidence type="ECO:0000313" key="10">
    <source>
        <dbReference type="Proteomes" id="UP001168528"/>
    </source>
</evidence>
<dbReference type="SUPFAM" id="SSF52096">
    <property type="entry name" value="ClpP/crotonase"/>
    <property type="match status" value="1"/>
</dbReference>
<dbReference type="NCBIfam" id="TIGR00225">
    <property type="entry name" value="prc"/>
    <property type="match status" value="1"/>
</dbReference>
<dbReference type="Pfam" id="PF17804">
    <property type="entry name" value="TSP_NTD"/>
    <property type="match status" value="1"/>
</dbReference>
<dbReference type="InterPro" id="IPR040573">
    <property type="entry name" value="TSP_N"/>
</dbReference>
<dbReference type="InterPro" id="IPR036034">
    <property type="entry name" value="PDZ_sf"/>
</dbReference>
<keyword evidence="10" id="KW-1185">Reference proteome</keyword>
<sequence>MKKVLIILYCVLLAGVLPAQQIAKNTPGKPAAGGDLRPSQQQAKVQQLITQILTQGHYRKLALDDSLSSAIFDRYLQSLDNNKVIFLASDIAQFEKYRTAIDDDLKQGELTPAYTIFNTFKNRFDERMNYVSALLDKPFDFTVDETYNTDREKAPWPKSTAESDELWRKMIKSQALSLKLSGKKPEEISKTLKERYQNQQKALGRFTSEDVFSEYINAFSGAVDPHTNYFSPAASDNFKIDMSLSLEGIGASLRTENDYTKVAEIIAGGPAFKSKLLRKDDRIVAVAQGTDGKMVDVVGWRIDEVVKLIRGPKGTTVRLQILPAGSDEAALPREITLVRDKIKLEEAAAKKEIVPITQNGKTMRMGVITIPTFYMDYEEAQKGNKNFNSTSRDVRRMIKELNTEKIDGLIIDLRNNGGGSLSEAIELSGLFIPDGPVVQVRDASGKIDVMKDPDPSQVYTGPLAVLINRFSASASEIFAGAIQDYKRGVVVGEQTYGKGTVQNMVGLDRFMRNEGEKLGDLKLTIAKFYRVTGSSTQHKGVSPDIALPSRFSAEEFGESSQPSALPWDQIKSTGFKPTNNISPALITKLEANVEKRMKADPEWKQYQSAIEELKKAQKKTEISLQEAKRKKERDELEQKRSVANKIESSDPEVPEEESSEQKPADSKDSKAKDLYLNEGAKILADMLVVN</sequence>
<dbReference type="PROSITE" id="PS50106">
    <property type="entry name" value="PDZ"/>
    <property type="match status" value="1"/>
</dbReference>
<dbReference type="InterPro" id="IPR005151">
    <property type="entry name" value="Tail-specific_protease"/>
</dbReference>
<dbReference type="InterPro" id="IPR001478">
    <property type="entry name" value="PDZ"/>
</dbReference>
<keyword evidence="4 5" id="KW-0720">Serine protease</keyword>
<evidence type="ECO:0000256" key="2">
    <source>
        <dbReference type="ARBA" id="ARBA00022670"/>
    </source>
</evidence>
<feature type="region of interest" description="Disordered" evidence="6">
    <location>
        <begin position="624"/>
        <end position="674"/>
    </location>
</feature>
<feature type="compositionally biased region" description="Acidic residues" evidence="6">
    <location>
        <begin position="649"/>
        <end position="658"/>
    </location>
</feature>
<dbReference type="CDD" id="cd07560">
    <property type="entry name" value="Peptidase_S41_CPP"/>
    <property type="match status" value="1"/>
</dbReference>
<keyword evidence="7" id="KW-0732">Signal</keyword>
<dbReference type="Pfam" id="PF00595">
    <property type="entry name" value="PDZ"/>
    <property type="match status" value="1"/>
</dbReference>
<accession>A0ABT8R165</accession>
<dbReference type="Proteomes" id="UP001168528">
    <property type="component" value="Unassembled WGS sequence"/>
</dbReference>
<evidence type="ECO:0000256" key="3">
    <source>
        <dbReference type="ARBA" id="ARBA00022801"/>
    </source>
</evidence>
<dbReference type="Gene3D" id="3.90.226.10">
    <property type="entry name" value="2-enoyl-CoA Hydratase, Chain A, domain 1"/>
    <property type="match status" value="1"/>
</dbReference>
<dbReference type="SUPFAM" id="SSF50156">
    <property type="entry name" value="PDZ domain-like"/>
    <property type="match status" value="1"/>
</dbReference>
<feature type="domain" description="PDZ" evidence="8">
    <location>
        <begin position="239"/>
        <end position="310"/>
    </location>
</feature>
<protein>
    <submittedName>
        <fullName evidence="9">Carboxy terminal-processing peptidase</fullName>
        <ecNumber evidence="9">3.4.21.102</ecNumber>
    </submittedName>
</protein>
<dbReference type="SMART" id="SM00228">
    <property type="entry name" value="PDZ"/>
    <property type="match status" value="1"/>
</dbReference>
<dbReference type="RefSeq" id="WP_302036633.1">
    <property type="nucleotide sequence ID" value="NZ_JAUKPO010000002.1"/>
</dbReference>
<feature type="signal peptide" evidence="7">
    <location>
        <begin position="1"/>
        <end position="19"/>
    </location>
</feature>
<dbReference type="Gene3D" id="2.30.42.10">
    <property type="match status" value="1"/>
</dbReference>
<evidence type="ECO:0000256" key="6">
    <source>
        <dbReference type="SAM" id="MobiDB-lite"/>
    </source>
</evidence>
<dbReference type="EMBL" id="JAUKPO010000002">
    <property type="protein sequence ID" value="MDO1445835.1"/>
    <property type="molecule type" value="Genomic_DNA"/>
</dbReference>
<evidence type="ECO:0000256" key="7">
    <source>
        <dbReference type="SAM" id="SignalP"/>
    </source>
</evidence>
<dbReference type="Pfam" id="PF03572">
    <property type="entry name" value="Peptidase_S41"/>
    <property type="match status" value="1"/>
</dbReference>
<feature type="compositionally biased region" description="Basic and acidic residues" evidence="6">
    <location>
        <begin position="659"/>
        <end position="674"/>
    </location>
</feature>
<evidence type="ECO:0000256" key="1">
    <source>
        <dbReference type="ARBA" id="ARBA00009179"/>
    </source>
</evidence>
<evidence type="ECO:0000256" key="4">
    <source>
        <dbReference type="ARBA" id="ARBA00022825"/>
    </source>
</evidence>
<evidence type="ECO:0000259" key="8">
    <source>
        <dbReference type="PROSITE" id="PS50106"/>
    </source>
</evidence>
<reference evidence="9" key="1">
    <citation type="submission" date="2023-07" db="EMBL/GenBank/DDBJ databases">
        <title>The genome sequence of Rhodocytophaga aerolata KACC 12507.</title>
        <authorList>
            <person name="Zhang X."/>
        </authorList>
    </citation>
    <scope>NUCLEOTIDE SEQUENCE</scope>
    <source>
        <strain evidence="9">KACC 12507</strain>
    </source>
</reference>
<comment type="caution">
    <text evidence="9">The sequence shown here is derived from an EMBL/GenBank/DDBJ whole genome shotgun (WGS) entry which is preliminary data.</text>
</comment>
<name>A0ABT8R165_9BACT</name>
<dbReference type="InterPro" id="IPR020992">
    <property type="entry name" value="Tail_Prtase_C"/>
</dbReference>
<gene>
    <name evidence="9" type="ORF">Q0590_06210</name>
</gene>
<dbReference type="SMART" id="SM00245">
    <property type="entry name" value="TSPc"/>
    <property type="match status" value="1"/>
</dbReference>
<evidence type="ECO:0000313" key="9">
    <source>
        <dbReference type="EMBL" id="MDO1445835.1"/>
    </source>
</evidence>
<dbReference type="Pfam" id="PF11818">
    <property type="entry name" value="DUF3340"/>
    <property type="match status" value="1"/>
</dbReference>
<proteinExistence type="inferred from homology"/>
<dbReference type="EC" id="3.4.21.102" evidence="9"/>
<dbReference type="GO" id="GO:0004252">
    <property type="term" value="F:serine-type endopeptidase activity"/>
    <property type="evidence" value="ECO:0007669"/>
    <property type="project" value="UniProtKB-EC"/>
</dbReference>